<proteinExistence type="predicted"/>
<dbReference type="PANTHER" id="PTHR47187:SF1">
    <property type="entry name" value="NFATC2-INTERACTING PROTEIN"/>
    <property type="match status" value="1"/>
</dbReference>
<name>A0AAD9KPR2_RIDPI</name>
<dbReference type="Proteomes" id="UP001209878">
    <property type="component" value="Unassembled WGS sequence"/>
</dbReference>
<dbReference type="AlphaFoldDB" id="A0AAD9KPR2"/>
<dbReference type="InterPro" id="IPR022617">
    <property type="entry name" value="Rad60/SUMO-like_dom"/>
</dbReference>
<dbReference type="PANTHER" id="PTHR47187">
    <property type="entry name" value="NFATC2-INTERACTING PROTEIN"/>
    <property type="match status" value="1"/>
</dbReference>
<dbReference type="InterPro" id="IPR029071">
    <property type="entry name" value="Ubiquitin-like_domsf"/>
</dbReference>
<evidence type="ECO:0000256" key="3">
    <source>
        <dbReference type="SAM" id="MobiDB-lite"/>
    </source>
</evidence>
<organism evidence="5 6">
    <name type="scientific">Ridgeia piscesae</name>
    <name type="common">Tubeworm</name>
    <dbReference type="NCBI Taxonomy" id="27915"/>
    <lineage>
        <taxon>Eukaryota</taxon>
        <taxon>Metazoa</taxon>
        <taxon>Spiralia</taxon>
        <taxon>Lophotrochozoa</taxon>
        <taxon>Annelida</taxon>
        <taxon>Polychaeta</taxon>
        <taxon>Sedentaria</taxon>
        <taxon>Canalipalpata</taxon>
        <taxon>Sabellida</taxon>
        <taxon>Siboglinidae</taxon>
        <taxon>Ridgeia</taxon>
    </lineage>
</organism>
<keyword evidence="2" id="KW-0539">Nucleus</keyword>
<dbReference type="Gene3D" id="3.10.20.90">
    <property type="entry name" value="Phosphatidylinositol 3-kinase Catalytic Subunit, Chain A, domain 1"/>
    <property type="match status" value="2"/>
</dbReference>
<comment type="subcellular location">
    <subcellularLocation>
        <location evidence="1">Nucleus</location>
    </subcellularLocation>
</comment>
<dbReference type="EMBL" id="JAODUO010000793">
    <property type="protein sequence ID" value="KAK2174570.1"/>
    <property type="molecule type" value="Genomic_DNA"/>
</dbReference>
<evidence type="ECO:0000259" key="4">
    <source>
        <dbReference type="Pfam" id="PF11976"/>
    </source>
</evidence>
<dbReference type="InterPro" id="IPR052324">
    <property type="entry name" value="NFATC2-Int_DNA_Repair"/>
</dbReference>
<gene>
    <name evidence="5" type="ORF">NP493_794g01020</name>
</gene>
<evidence type="ECO:0000313" key="5">
    <source>
        <dbReference type="EMBL" id="KAK2174570.1"/>
    </source>
</evidence>
<accession>A0AAD9KPR2</accession>
<dbReference type="CDD" id="cd17078">
    <property type="entry name" value="Ubl_SLD1_NFATC2ip"/>
    <property type="match status" value="1"/>
</dbReference>
<feature type="region of interest" description="Disordered" evidence="3">
    <location>
        <begin position="38"/>
        <end position="84"/>
    </location>
</feature>
<evidence type="ECO:0000313" key="6">
    <source>
        <dbReference type="Proteomes" id="UP001209878"/>
    </source>
</evidence>
<dbReference type="GO" id="GO:0045944">
    <property type="term" value="P:positive regulation of transcription by RNA polymerase II"/>
    <property type="evidence" value="ECO:0007669"/>
    <property type="project" value="TreeGrafter"/>
</dbReference>
<evidence type="ECO:0000256" key="1">
    <source>
        <dbReference type="ARBA" id="ARBA00004123"/>
    </source>
</evidence>
<reference evidence="5" key="1">
    <citation type="journal article" date="2023" name="Mol. Biol. Evol.">
        <title>Third-Generation Sequencing Reveals the Adaptive Role of the Epigenome in Three Deep-Sea Polychaetes.</title>
        <authorList>
            <person name="Perez M."/>
            <person name="Aroh O."/>
            <person name="Sun Y."/>
            <person name="Lan Y."/>
            <person name="Juniper S.K."/>
            <person name="Young C.R."/>
            <person name="Angers B."/>
            <person name="Qian P.Y."/>
        </authorList>
    </citation>
    <scope>NUCLEOTIDE SEQUENCE</scope>
    <source>
        <strain evidence="5">R07B-5</strain>
    </source>
</reference>
<feature type="domain" description="Rad60/SUMO-like" evidence="4">
    <location>
        <begin position="249"/>
        <end position="316"/>
    </location>
</feature>
<protein>
    <recommendedName>
        <fullName evidence="4">Rad60/SUMO-like domain-containing protein</fullName>
    </recommendedName>
</protein>
<dbReference type="CDD" id="cd01763">
    <property type="entry name" value="Ubl_SUMO_like"/>
    <property type="match status" value="1"/>
</dbReference>
<keyword evidence="6" id="KW-1185">Reference proteome</keyword>
<evidence type="ECO:0000256" key="2">
    <source>
        <dbReference type="ARBA" id="ARBA00023242"/>
    </source>
</evidence>
<dbReference type="Pfam" id="PF11976">
    <property type="entry name" value="Rad60-SLD"/>
    <property type="match status" value="1"/>
</dbReference>
<comment type="caution">
    <text evidence="5">The sequence shown here is derived from an EMBL/GenBank/DDBJ whole genome shotgun (WGS) entry which is preliminary data.</text>
</comment>
<feature type="compositionally biased region" description="Acidic residues" evidence="3">
    <location>
        <begin position="39"/>
        <end position="49"/>
    </location>
</feature>
<sequence>MCDDKFTHTLLQEEDEKTPCIYKVDTLWQSEKIQLSLDSESDVDEEVGDVFEPHTKQRNKRKVASVKSASEPSVLELSDSDPDSPVITAIETRALSPSPPPSATCTRKRRRKKDVKEAFRNLEKLKSIIDLPDVSIVSPRKSLEPPDQTFVKELIVKLRSRSGIQRFNIKHTDTFHNIIRAMAMHEFVDESQVMLILNDISIKPYDTPASVDLTVADIIECHILKLEDVDRCDNVRSYLDPCEPDVLSLRVQSKDTRLRSNFLIRKTDTMDRLMNEYAKERHTSIDKLAFFFDGEKISPSDTPDDLDLEDSFCVDVTDV</sequence>
<dbReference type="GO" id="GO:0005634">
    <property type="term" value="C:nucleus"/>
    <property type="evidence" value="ECO:0007669"/>
    <property type="project" value="UniProtKB-SubCell"/>
</dbReference>
<dbReference type="SUPFAM" id="SSF54236">
    <property type="entry name" value="Ubiquitin-like"/>
    <property type="match status" value="2"/>
</dbReference>